<dbReference type="Pfam" id="PF00078">
    <property type="entry name" value="RVT_1"/>
    <property type="match status" value="1"/>
</dbReference>
<dbReference type="FunFam" id="3.10.10.10:FF:000007">
    <property type="entry name" value="Retrovirus-related Pol polyprotein from transposon 17.6-like Protein"/>
    <property type="match status" value="1"/>
</dbReference>
<feature type="compositionally biased region" description="Low complexity" evidence="8">
    <location>
        <begin position="272"/>
        <end position="288"/>
    </location>
</feature>
<feature type="non-terminal residue" evidence="10">
    <location>
        <position position="627"/>
    </location>
</feature>
<keyword evidence="3" id="KW-0548">Nucleotidyltransferase</keyword>
<evidence type="ECO:0000256" key="6">
    <source>
        <dbReference type="ARBA" id="ARBA00022801"/>
    </source>
</evidence>
<dbReference type="GO" id="GO:0004519">
    <property type="term" value="F:endonuclease activity"/>
    <property type="evidence" value="ECO:0007669"/>
    <property type="project" value="UniProtKB-KW"/>
</dbReference>
<dbReference type="SUPFAM" id="SSF56672">
    <property type="entry name" value="DNA/RNA polymerases"/>
    <property type="match status" value="1"/>
</dbReference>
<dbReference type="GO" id="GO:0006508">
    <property type="term" value="P:proteolysis"/>
    <property type="evidence" value="ECO:0007669"/>
    <property type="project" value="UniProtKB-KW"/>
</dbReference>
<evidence type="ECO:0000259" key="9">
    <source>
        <dbReference type="Pfam" id="PF00078"/>
    </source>
</evidence>
<dbReference type="InterPro" id="IPR053134">
    <property type="entry name" value="RNA-dir_DNA_polymerase"/>
</dbReference>
<dbReference type="Gene3D" id="3.10.10.10">
    <property type="entry name" value="HIV Type 1 Reverse Transcriptase, subunit A, domain 1"/>
    <property type="match status" value="1"/>
</dbReference>
<evidence type="ECO:0000256" key="5">
    <source>
        <dbReference type="ARBA" id="ARBA00022759"/>
    </source>
</evidence>
<dbReference type="CDD" id="cd01647">
    <property type="entry name" value="RT_LTR"/>
    <property type="match status" value="1"/>
</dbReference>
<evidence type="ECO:0000256" key="3">
    <source>
        <dbReference type="ARBA" id="ARBA00022695"/>
    </source>
</evidence>
<dbReference type="Gene3D" id="3.30.70.270">
    <property type="match status" value="1"/>
</dbReference>
<dbReference type="InterPro" id="IPR000477">
    <property type="entry name" value="RT_dom"/>
</dbReference>
<feature type="domain" description="Reverse transcriptase" evidence="9">
    <location>
        <begin position="432"/>
        <end position="533"/>
    </location>
</feature>
<evidence type="ECO:0000313" key="11">
    <source>
        <dbReference type="Proteomes" id="UP000479190"/>
    </source>
</evidence>
<evidence type="ECO:0000256" key="8">
    <source>
        <dbReference type="SAM" id="MobiDB-lite"/>
    </source>
</evidence>
<gene>
    <name evidence="10" type="ORF">TBRA_LOCUS8581</name>
</gene>
<keyword evidence="1" id="KW-0645">Protease</keyword>
<keyword evidence="4" id="KW-0540">Nuclease</keyword>
<proteinExistence type="predicted"/>
<evidence type="ECO:0000256" key="2">
    <source>
        <dbReference type="ARBA" id="ARBA00022679"/>
    </source>
</evidence>
<dbReference type="GO" id="GO:0008233">
    <property type="term" value="F:peptidase activity"/>
    <property type="evidence" value="ECO:0007669"/>
    <property type="project" value="UniProtKB-KW"/>
</dbReference>
<dbReference type="PANTHER" id="PTHR24559">
    <property type="entry name" value="TRANSPOSON TY3-I GAG-POL POLYPROTEIN"/>
    <property type="match status" value="1"/>
</dbReference>
<keyword evidence="7" id="KW-0695">RNA-directed DNA polymerase</keyword>
<dbReference type="PANTHER" id="PTHR24559:SF444">
    <property type="entry name" value="REVERSE TRANSCRIPTASE DOMAIN-CONTAINING PROTEIN"/>
    <property type="match status" value="1"/>
</dbReference>
<dbReference type="InterPro" id="IPR043128">
    <property type="entry name" value="Rev_trsase/Diguanyl_cyclase"/>
</dbReference>
<feature type="region of interest" description="Disordered" evidence="8">
    <location>
        <begin position="1"/>
        <end position="20"/>
    </location>
</feature>
<keyword evidence="5" id="KW-0255">Endonuclease</keyword>
<keyword evidence="11" id="KW-1185">Reference proteome</keyword>
<evidence type="ECO:0000256" key="1">
    <source>
        <dbReference type="ARBA" id="ARBA00022670"/>
    </source>
</evidence>
<organism evidence="10 11">
    <name type="scientific">Trichogramma brassicae</name>
    <dbReference type="NCBI Taxonomy" id="86971"/>
    <lineage>
        <taxon>Eukaryota</taxon>
        <taxon>Metazoa</taxon>
        <taxon>Ecdysozoa</taxon>
        <taxon>Arthropoda</taxon>
        <taxon>Hexapoda</taxon>
        <taxon>Insecta</taxon>
        <taxon>Pterygota</taxon>
        <taxon>Neoptera</taxon>
        <taxon>Endopterygota</taxon>
        <taxon>Hymenoptera</taxon>
        <taxon>Apocrita</taxon>
        <taxon>Proctotrupomorpha</taxon>
        <taxon>Chalcidoidea</taxon>
        <taxon>Trichogrammatidae</taxon>
        <taxon>Trichogramma</taxon>
    </lineage>
</organism>
<dbReference type="OrthoDB" id="8067188at2759"/>
<dbReference type="GO" id="GO:0003964">
    <property type="term" value="F:RNA-directed DNA polymerase activity"/>
    <property type="evidence" value="ECO:0007669"/>
    <property type="project" value="UniProtKB-KW"/>
</dbReference>
<dbReference type="InterPro" id="IPR043502">
    <property type="entry name" value="DNA/RNA_pol_sf"/>
</dbReference>
<evidence type="ECO:0000256" key="4">
    <source>
        <dbReference type="ARBA" id="ARBA00022722"/>
    </source>
</evidence>
<sequence>MAEPVGSFAKGTMDAQADPEHQVVDREEIRRAARLPYFLVQHLCAVARLLLQWTWLMALRRRDFTRDTCWRWRLGRLCTLRYRSRARLVRSATRATVFAERLQVKLTREHLMGQIGVSTMASNHYAIIFETKDSRTCKPMRRHDCKWSDRSLIEEVFPSMMTNVVISPGPTDMWGILPLLSQQRAARRRRESGTNPFVWRRLTHDAPDISRRIGTCLVVHHQVVHRRICHPTHRDTRPRIGTCHAVRRHQVVHRHLPPGPPGHTPAHRHLPRGASSPGRASAPATRPTGTRGRASAPATRCNVNSITCGHCVIGSHEERPSCAPFCRAHCLHRAVRFRCGRTGAAGITERAVPSSGPSPSTLRNLLRPATPNSDRVTAISHALQTSGEPIAQKARRLTPEKLKAVRYQFKVWCDEGTCRPSNSPWASPIHIVPKKTPGEFRICGDYRKLNAVTTPNKYPVPCIKDFTNILSGKSVFSTLDLHQAYNQIPMAPEDVPKTALITPIGLFEFLFMPFGLRNAAQTFQRFVNEALDTHDGRRQSLLKICKLKPLPERSSRRGSRATGHQKQLLQTKACNLTVSFLLVCASFLVLIKSGLLPIIPSPTASSSAGTGKNAIEVGHQLYPSYEK</sequence>
<evidence type="ECO:0000313" key="10">
    <source>
        <dbReference type="EMBL" id="CAB0036728.1"/>
    </source>
</evidence>
<dbReference type="AlphaFoldDB" id="A0A6H5IEZ4"/>
<dbReference type="EMBL" id="CADCXV010000827">
    <property type="protein sequence ID" value="CAB0036728.1"/>
    <property type="molecule type" value="Genomic_DNA"/>
</dbReference>
<evidence type="ECO:0000256" key="7">
    <source>
        <dbReference type="ARBA" id="ARBA00022918"/>
    </source>
</evidence>
<dbReference type="Proteomes" id="UP000479190">
    <property type="component" value="Unassembled WGS sequence"/>
</dbReference>
<reference evidence="10 11" key="1">
    <citation type="submission" date="2020-02" db="EMBL/GenBank/DDBJ databases">
        <authorList>
            <person name="Ferguson B K."/>
        </authorList>
    </citation>
    <scope>NUCLEOTIDE SEQUENCE [LARGE SCALE GENOMIC DNA]</scope>
</reference>
<keyword evidence="6" id="KW-0378">Hydrolase</keyword>
<name>A0A6H5IEZ4_9HYME</name>
<protein>
    <recommendedName>
        <fullName evidence="9">Reverse transcriptase domain-containing protein</fullName>
    </recommendedName>
</protein>
<keyword evidence="2" id="KW-0808">Transferase</keyword>
<accession>A0A6H5IEZ4</accession>
<feature type="region of interest" description="Disordered" evidence="8">
    <location>
        <begin position="253"/>
        <end position="298"/>
    </location>
</feature>